<accession>U3A2X9</accession>
<protein>
    <recommendedName>
        <fullName evidence="3">DUF3293 domain-containing protein</fullName>
    </recommendedName>
</protein>
<dbReference type="InterPro" id="IPR021710">
    <property type="entry name" value="DUF3293"/>
</dbReference>
<gene>
    <name evidence="1" type="ORF">VPR01S_09_00760</name>
</gene>
<keyword evidence="2" id="KW-1185">Reference proteome</keyword>
<reference evidence="1 2" key="1">
    <citation type="submission" date="2013-09" db="EMBL/GenBank/DDBJ databases">
        <title>Whole genome shotgun sequence of Vibrio proteolyticus NBRC 13287.</title>
        <authorList>
            <person name="Isaki S."/>
            <person name="Hosoyama A."/>
            <person name="Numata M."/>
            <person name="Hashimoto M."/>
            <person name="Hosoyama Y."/>
            <person name="Tsuchikane K."/>
            <person name="Noguchi M."/>
            <person name="Hirakata S."/>
            <person name="Ichikawa N."/>
            <person name="Ohji S."/>
            <person name="Yamazoe A."/>
            <person name="Fujita N."/>
        </authorList>
    </citation>
    <scope>NUCLEOTIDE SEQUENCE [LARGE SCALE GENOMIC DNA]</scope>
    <source>
        <strain evidence="1 2">NBRC 13287</strain>
    </source>
</reference>
<organism evidence="1 2">
    <name type="scientific">Vibrio proteolyticus NBRC 13287</name>
    <dbReference type="NCBI Taxonomy" id="1219065"/>
    <lineage>
        <taxon>Bacteria</taxon>
        <taxon>Pseudomonadati</taxon>
        <taxon>Pseudomonadota</taxon>
        <taxon>Gammaproteobacteria</taxon>
        <taxon>Vibrionales</taxon>
        <taxon>Vibrionaceae</taxon>
        <taxon>Vibrio</taxon>
    </lineage>
</organism>
<dbReference type="RefSeq" id="WP_021705673.1">
    <property type="nucleotide sequence ID" value="NZ_BATJ01000009.1"/>
</dbReference>
<dbReference type="Proteomes" id="UP000016570">
    <property type="component" value="Unassembled WGS sequence"/>
</dbReference>
<sequence length="133" mass="15459">MKIDTKMWQAYREPFFRFSRELTCREFAIITAWNPRSQLMSNEYNRIKNNALERRLRHYSYVSVSVSVLVGDAQFCWAEESFAAALPLVKALSLGREFAQNAIYYVRDGELLLFSCQGTQKEHLGALTSRCCE</sequence>
<comment type="caution">
    <text evidence="1">The sequence shown here is derived from an EMBL/GenBank/DDBJ whole genome shotgun (WGS) entry which is preliminary data.</text>
</comment>
<evidence type="ECO:0008006" key="3">
    <source>
        <dbReference type="Google" id="ProtNLM"/>
    </source>
</evidence>
<dbReference type="eggNOG" id="ENOG5033AYA">
    <property type="taxonomic scope" value="Bacteria"/>
</dbReference>
<evidence type="ECO:0000313" key="2">
    <source>
        <dbReference type="Proteomes" id="UP000016570"/>
    </source>
</evidence>
<evidence type="ECO:0000313" key="1">
    <source>
        <dbReference type="EMBL" id="GAD67702.1"/>
    </source>
</evidence>
<dbReference type="EMBL" id="BATJ01000009">
    <property type="protein sequence ID" value="GAD67702.1"/>
    <property type="molecule type" value="Genomic_DNA"/>
</dbReference>
<dbReference type="Pfam" id="PF11697">
    <property type="entry name" value="DUF3293"/>
    <property type="match status" value="1"/>
</dbReference>
<dbReference type="STRING" id="1219065.VPR01S_09_00760"/>
<proteinExistence type="predicted"/>
<name>U3A2X9_VIBPR</name>
<dbReference type="AlphaFoldDB" id="U3A2X9"/>